<dbReference type="Pfam" id="PF20148">
    <property type="entry name" value="DUF6531"/>
    <property type="match status" value="1"/>
</dbReference>
<organism evidence="4 5">
    <name type="scientific">Streptomyces tubbatahanensis</name>
    <dbReference type="NCBI Taxonomy" id="2923272"/>
    <lineage>
        <taxon>Bacteria</taxon>
        <taxon>Bacillati</taxon>
        <taxon>Actinomycetota</taxon>
        <taxon>Actinomycetes</taxon>
        <taxon>Kitasatosporales</taxon>
        <taxon>Streptomycetaceae</taxon>
        <taxon>Streptomyces</taxon>
    </lineage>
</organism>
<evidence type="ECO:0000256" key="1">
    <source>
        <dbReference type="SAM" id="MobiDB-lite"/>
    </source>
</evidence>
<dbReference type="InterPro" id="IPR006530">
    <property type="entry name" value="YD"/>
</dbReference>
<protein>
    <submittedName>
        <fullName evidence="4">DUF6531 domain-containing protein</fullName>
    </submittedName>
</protein>
<dbReference type="InterPro" id="IPR057746">
    <property type="entry name" value="CpnT-like_N"/>
</dbReference>
<dbReference type="Pfam" id="PF05593">
    <property type="entry name" value="RHS_repeat"/>
    <property type="match status" value="10"/>
</dbReference>
<dbReference type="Proteomes" id="UP001202244">
    <property type="component" value="Chromosome"/>
</dbReference>
<dbReference type="RefSeq" id="WP_242751279.1">
    <property type="nucleotide sequence ID" value="NZ_CP093846.1"/>
</dbReference>
<dbReference type="Gene3D" id="2.180.10.10">
    <property type="entry name" value="RHS repeat-associated core"/>
    <property type="match status" value="3"/>
</dbReference>
<dbReference type="InterPro" id="IPR031325">
    <property type="entry name" value="RHS_repeat"/>
</dbReference>
<name>A0ABY3XRZ1_9ACTN</name>
<dbReference type="NCBIfam" id="TIGR03696">
    <property type="entry name" value="Rhs_assc_core"/>
    <property type="match status" value="1"/>
</dbReference>
<gene>
    <name evidence="4" type="ORF">MMF93_11810</name>
</gene>
<dbReference type="InterPro" id="IPR045351">
    <property type="entry name" value="DUF6531"/>
</dbReference>
<accession>A0ABY3XRZ1</accession>
<dbReference type="InterPro" id="IPR050708">
    <property type="entry name" value="T6SS_VgrG/RHS"/>
</dbReference>
<evidence type="ECO:0000259" key="3">
    <source>
        <dbReference type="Pfam" id="PF25547"/>
    </source>
</evidence>
<feature type="region of interest" description="Disordered" evidence="1">
    <location>
        <begin position="1151"/>
        <end position="1171"/>
    </location>
</feature>
<feature type="region of interest" description="Disordered" evidence="1">
    <location>
        <begin position="742"/>
        <end position="766"/>
    </location>
</feature>
<proteinExistence type="predicted"/>
<dbReference type="NCBIfam" id="TIGR01643">
    <property type="entry name" value="YD_repeat_2x"/>
    <property type="match status" value="16"/>
</dbReference>
<dbReference type="PANTHER" id="PTHR32305">
    <property type="match status" value="1"/>
</dbReference>
<reference evidence="4 5" key="1">
    <citation type="journal article" date="2023" name="Microbiol. Spectr.">
        <title>Synergy between Genome Mining, Metabolomics, and Bioinformatics Uncovers Antibacterial Chlorinated Carbazole Alkaloids and Their Biosynthetic Gene Cluster from Streptomyces tubbatahanensis sp. nov., a Novel Actinomycete Isolated from Sulu Sea, Philippines.</title>
        <authorList>
            <person name="Tenebro C.P."/>
            <person name="Trono D.J.V.L."/>
            <person name="Balida L.A.P."/>
            <person name="Bayog L.K.A."/>
            <person name="Bruna J.R."/>
            <person name="Sabido E.M."/>
            <person name="Caspe D.P.C."/>
            <person name="de Los Santos E.L.C."/>
            <person name="Saludes J.P."/>
            <person name="Dalisay D.S."/>
        </authorList>
    </citation>
    <scope>NUCLEOTIDE SEQUENCE [LARGE SCALE GENOMIC DNA]</scope>
    <source>
        <strain evidence="4 5">DSD3025</strain>
    </source>
</reference>
<dbReference type="EMBL" id="CP093846">
    <property type="protein sequence ID" value="UNS97119.1"/>
    <property type="molecule type" value="Genomic_DNA"/>
</dbReference>
<evidence type="ECO:0000259" key="2">
    <source>
        <dbReference type="Pfam" id="PF20148"/>
    </source>
</evidence>
<feature type="region of interest" description="Disordered" evidence="1">
    <location>
        <begin position="1376"/>
        <end position="1426"/>
    </location>
</feature>
<sequence length="1426" mass="154104">MSALEKAWEILEGMGLIWPDGDEGKLRDAAKAWRAFAKDADEVLGDTNHSARGIMDVNSGEAVDAFEKFWSRYVGKGEKGWLRNLPEAAGDMAKALDALADDIDDTKSQIRSEVVGSAALIAAGIVFTGPTFGISDVAAGAAATRIVTLSAEKSGSLAARAGALFARVTRAAVLTGATSVAMDLAVAQPARILAGQQDGISLEEVSNAAKYGTLFGGVLGGGHTFAPKAPPSLRVRSLRPKLIKEGMFSRSPSRTPTKGEPVDVATGTMLMEQTDLTLPASLPLVLTRTHLSSHRVGVHFGPSWASTLDERVQIDQHGVVFLAADGMRLVYPVPEPHQPLLPSKGPRWPMEWDGKPDGSLTITDPGSGVVRTFADPLPCGDPEAAHLALVSLRDRNGARIEIDRDLNSTPLAVRHSGGYHLSVETENQRVTALRLLHEAPDAYGPGDGTPPPSTLVMRYAYDEAGNLTEVVNSSGRPLRFTYDHEGRMLSWTDRNGVTFRYEYDAAGRVVRTLGPDGIYDGAFAYDEAAGTTVYTDSLGHRTTCRYNADGQVVAETDPLGNTTRTEWNDRGTAPLSVTDPLGHTTTYTYDEDDNLTAVHLPDGSHARATYNALRQPLDVTEPGGAAWRHTYDEAGNLTETVDPAGATTRYGYDERGRLTAVTDALGHTRHLTCDAAGLPTALTDALGHTTHVVRDPFGRIVEITDPLGHRTRMAWTTEGRPSRREDPEGACEKWTWDGEGNLLSHTDAAGHTTRHTPGPFDAPATRTDADGASYAFAYDTEMRLTRVTNPQGLHWSYAYDAAGRLISETDFNGATLTYELDALGRLASRTNAEGQTLHYARDALGQVTEQHDVSADATTTFAYDAAGELAAATSPTADLALTRDALGRVLSETVNGRATTFAYDALGRCVRRTTPSGLTSTWTYDAESRPRELATGHGTLSFTHDAAGRETERRIGSLVLRQDWDRADRLTTQTTRTPTALLHHRDYAYRPDGYVTEIRELTSGTRRYDLDPVGRVTAVRAHGWRETYAYDAAGNLTTAHAPDHPAPGDRAVEGTLLHRAGRTSYTHDAAGRRTSKTTRLLNGQKRTWTYAWSAEDRLTGVTTPTGDEWTYVYDPLGRRIAKQGPTGEKVTFTWDGTRLAEQTTAEGRTTTWDYAPDTHRPLTQTDHTPLTPEPGTSLLTKLTAPLPRFQSVLTDVTGTPTELVDPDGNVTWRHRTTLWGTPLPTPTPPNTHTCPLRFPGQYADDETDLHYNCIRYYDPETARYLSPDPLGLAAGANQMAYVVNPHTGCDPLGLYDCEKVNKVIDKAVERAAGGRRRTAGKYHGHLTPEKELEILSQPDGVYISQGGAERLIFHKGEDIVVMESSGAKGGNVITSYGPSGPKNESGAAAWGGSATDPGPPVTRKQLIEGGIPTPKGGTLPPATPLR</sequence>
<dbReference type="InterPro" id="IPR022385">
    <property type="entry name" value="Rhs_assc_core"/>
</dbReference>
<feature type="domain" description="Outer membrane channel protein CpnT-like N-terminal" evidence="3">
    <location>
        <begin position="10"/>
        <end position="145"/>
    </location>
</feature>
<feature type="domain" description="DUF6531" evidence="2">
    <location>
        <begin position="259"/>
        <end position="331"/>
    </location>
</feature>
<keyword evidence="5" id="KW-1185">Reference proteome</keyword>
<dbReference type="PANTHER" id="PTHR32305:SF15">
    <property type="entry name" value="PROTEIN RHSA-RELATED"/>
    <property type="match status" value="1"/>
</dbReference>
<evidence type="ECO:0000313" key="4">
    <source>
        <dbReference type="EMBL" id="UNS97119.1"/>
    </source>
</evidence>
<evidence type="ECO:0000313" key="5">
    <source>
        <dbReference type="Proteomes" id="UP001202244"/>
    </source>
</evidence>
<dbReference type="Pfam" id="PF25547">
    <property type="entry name" value="WXG100_2"/>
    <property type="match status" value="1"/>
</dbReference>